<dbReference type="InterPro" id="IPR015943">
    <property type="entry name" value="WD40/YVTN_repeat-like_dom_sf"/>
</dbReference>
<sequence length="360" mass="38542">MRSRRELAERGVSFPAADVAPTVLPITSSGATYQMAQALAWLDDQHFAVGRWDGSLSIFTYTGTEPFAGPLISKAATTPSFQGVRTIVPVAGRAFVTSNDDRSLSVWSAHEGSWADLRLRGTFTYAPALGVATGGRAVAAAGGTVVMGHTSGFLSVWKYQAQPPRLSFVRSVDIRNPQPVNPWGLHDVHAVEALSTSATAARVVTGSEDGYVCVVEVPSGDVLSRTVYNPGAQRGINDLNVRGDSVLVANCSVGPADHNLWYFTVDRSTWGVTLKDKANLIADSQRPQVFNFNTVWGEYSGGPCWFASTEEGALWMGTADAQLNVIGYQEVTSPLGSALGWNDGPGRLAMVAYDLYEFNT</sequence>
<evidence type="ECO:0000313" key="2">
    <source>
        <dbReference type="Proteomes" id="UP000326178"/>
    </source>
</evidence>
<dbReference type="AlphaFoldDB" id="A0A5J6F4B0"/>
<dbReference type="KEGG" id="snk:CP967_03335"/>
<evidence type="ECO:0008006" key="3">
    <source>
        <dbReference type="Google" id="ProtNLM"/>
    </source>
</evidence>
<evidence type="ECO:0000313" key="1">
    <source>
        <dbReference type="EMBL" id="QEU71119.1"/>
    </source>
</evidence>
<accession>A0A5J6F4B0</accession>
<protein>
    <recommendedName>
        <fullName evidence="3">WD40 repeat domain-containing protein</fullName>
    </recommendedName>
</protein>
<reference evidence="1 2" key="1">
    <citation type="submission" date="2017-09" db="EMBL/GenBank/DDBJ databases">
        <authorList>
            <person name="Lee N."/>
            <person name="Cho B.-K."/>
        </authorList>
    </citation>
    <scope>NUCLEOTIDE SEQUENCE [LARGE SCALE GENOMIC DNA]</scope>
    <source>
        <strain evidence="1 2">ATCC 12769</strain>
    </source>
</reference>
<dbReference type="EMBL" id="CP023702">
    <property type="protein sequence ID" value="QEU71119.1"/>
    <property type="molecule type" value="Genomic_DNA"/>
</dbReference>
<dbReference type="SUPFAM" id="SSF50978">
    <property type="entry name" value="WD40 repeat-like"/>
    <property type="match status" value="1"/>
</dbReference>
<name>A0A5J6F4B0_9ACTN</name>
<dbReference type="Gene3D" id="2.130.10.10">
    <property type="entry name" value="YVTN repeat-like/Quinoprotein amine dehydrogenase"/>
    <property type="match status" value="1"/>
</dbReference>
<keyword evidence="2" id="KW-1185">Reference proteome</keyword>
<dbReference type="Proteomes" id="UP000326178">
    <property type="component" value="Chromosome"/>
</dbReference>
<dbReference type="InterPro" id="IPR036322">
    <property type="entry name" value="WD40_repeat_dom_sf"/>
</dbReference>
<proteinExistence type="predicted"/>
<organism evidence="1 2">
    <name type="scientific">Streptomyces nitrosporeus</name>
    <dbReference type="NCBI Taxonomy" id="28894"/>
    <lineage>
        <taxon>Bacteria</taxon>
        <taxon>Bacillati</taxon>
        <taxon>Actinomycetota</taxon>
        <taxon>Actinomycetes</taxon>
        <taxon>Kitasatosporales</taxon>
        <taxon>Streptomycetaceae</taxon>
        <taxon>Streptomyces</taxon>
    </lineage>
</organism>
<gene>
    <name evidence="1" type="ORF">CP967_03335</name>
</gene>